<organism evidence="1 2">
    <name type="scientific">Pyropia yezoensis</name>
    <name type="common">Susabi-nori</name>
    <name type="synonym">Porphyra yezoensis</name>
    <dbReference type="NCBI Taxonomy" id="2788"/>
    <lineage>
        <taxon>Eukaryota</taxon>
        <taxon>Rhodophyta</taxon>
        <taxon>Bangiophyceae</taxon>
        <taxon>Bangiales</taxon>
        <taxon>Bangiaceae</taxon>
        <taxon>Pyropia</taxon>
    </lineage>
</organism>
<evidence type="ECO:0000313" key="2">
    <source>
        <dbReference type="Proteomes" id="UP000798662"/>
    </source>
</evidence>
<dbReference type="EMBL" id="CM020619">
    <property type="protein sequence ID" value="KAK1864282.1"/>
    <property type="molecule type" value="Genomic_DNA"/>
</dbReference>
<name>A0ACC3C3A0_PYRYE</name>
<gene>
    <name evidence="1" type="ORF">I4F81_006831</name>
</gene>
<comment type="caution">
    <text evidence="1">The sequence shown here is derived from an EMBL/GenBank/DDBJ whole genome shotgun (WGS) entry which is preliminary data.</text>
</comment>
<protein>
    <submittedName>
        <fullName evidence="1">Uncharacterized protein</fullName>
    </submittedName>
</protein>
<keyword evidence="2" id="KW-1185">Reference proteome</keyword>
<sequence>MATRDTTIPDTMRCVTCRGVGDYPHSRSTPVPSPGPGEVLLRVERAGICAGDAKCYAGAPLFWGDASRPPYVQPPVIPGHEFAGHIAALGPGASRDGGSDNDGGGNGRWAVGDRVTAEQVVACGECLYCRKGLRWLCAPHDIFGFHTCVPGAMAEYMVLPAKALLHRVPNSLTPKEAVFIEPLSCGVHAVERGNPQPGDTVVVSGCGPIGLGMLSVARTKSPGRLVALDCSEERLALARACGADTALNVATLGADAAVAAVRALTDGGYGADVYLEASGAGASVAQGLRMVRKAATFVEFSVFAAPVSVDWSVIGDTLELDLLGAHCSGDGGYAAAVNLLAGGGIPAEAVVSHELPLDEAVAGIELVNGGGRAQASCKVALDPSLRG</sequence>
<reference evidence="1" key="1">
    <citation type="submission" date="2019-11" db="EMBL/GenBank/DDBJ databases">
        <title>Nori genome reveals adaptations in red seaweeds to the harsh intertidal environment.</title>
        <authorList>
            <person name="Wang D."/>
            <person name="Mao Y."/>
        </authorList>
    </citation>
    <scope>NUCLEOTIDE SEQUENCE</scope>
    <source>
        <tissue evidence="1">Gametophyte</tissue>
    </source>
</reference>
<dbReference type="Proteomes" id="UP000798662">
    <property type="component" value="Chromosome 2"/>
</dbReference>
<accession>A0ACC3C3A0</accession>
<proteinExistence type="predicted"/>
<evidence type="ECO:0000313" key="1">
    <source>
        <dbReference type="EMBL" id="KAK1864282.1"/>
    </source>
</evidence>